<name>A0A0B2VGA4_TOXCA</name>
<protein>
    <submittedName>
        <fullName evidence="1">Uncharacterized protein</fullName>
    </submittedName>
</protein>
<evidence type="ECO:0000313" key="1">
    <source>
        <dbReference type="EMBL" id="KHN80005.1"/>
    </source>
</evidence>
<keyword evidence="2" id="KW-1185">Reference proteome</keyword>
<dbReference type="AlphaFoldDB" id="A0A0B2VGA4"/>
<dbReference type="OrthoDB" id="5786493at2759"/>
<accession>A0A0B2VGA4</accession>
<dbReference type="Proteomes" id="UP000031036">
    <property type="component" value="Unassembled WGS sequence"/>
</dbReference>
<reference evidence="1 2" key="1">
    <citation type="submission" date="2014-11" db="EMBL/GenBank/DDBJ databases">
        <title>Genetic blueprint of the zoonotic pathogen Toxocara canis.</title>
        <authorList>
            <person name="Zhu X.-Q."/>
            <person name="Korhonen P.K."/>
            <person name="Cai H."/>
            <person name="Young N.D."/>
            <person name="Nejsum P."/>
            <person name="von Samson-Himmelstjerna G."/>
            <person name="Boag P.R."/>
            <person name="Tan P."/>
            <person name="Li Q."/>
            <person name="Min J."/>
            <person name="Yang Y."/>
            <person name="Wang X."/>
            <person name="Fang X."/>
            <person name="Hall R.S."/>
            <person name="Hofmann A."/>
            <person name="Sternberg P.W."/>
            <person name="Jex A.R."/>
            <person name="Gasser R.B."/>
        </authorList>
    </citation>
    <scope>NUCLEOTIDE SEQUENCE [LARGE SCALE GENOMIC DNA]</scope>
    <source>
        <strain evidence="1">PN_DK_2014</strain>
    </source>
</reference>
<organism evidence="1 2">
    <name type="scientific">Toxocara canis</name>
    <name type="common">Canine roundworm</name>
    <dbReference type="NCBI Taxonomy" id="6265"/>
    <lineage>
        <taxon>Eukaryota</taxon>
        <taxon>Metazoa</taxon>
        <taxon>Ecdysozoa</taxon>
        <taxon>Nematoda</taxon>
        <taxon>Chromadorea</taxon>
        <taxon>Rhabditida</taxon>
        <taxon>Spirurina</taxon>
        <taxon>Ascaridomorpha</taxon>
        <taxon>Ascaridoidea</taxon>
        <taxon>Toxocaridae</taxon>
        <taxon>Toxocara</taxon>
    </lineage>
</organism>
<sequence length="272" mass="30966">MGGTTLTLPQTGDIAIPLVPLSEQEVKRILSLNDDGLLIDVPQLMDQHVEKPPLRRHYKMRPPRVDLVEEFDAVVDEDKIADVVKAVKLEALAQRTRRFARAKSSKSRLDEPFLPVEKSVDYMESSKISKTSRPPSVELCRVPVKQRKSGGLHMSSSGRSTCRYCNCSLRAIDKHRDDGRYALECRSRECLRFNGFTNDKTLIERLKRRKSIMGICLVLRHLERVDLKSPADFKLRLQLAGKGKEKRPRKPPAGDQPIMVRCPGQKRLCMLL</sequence>
<gene>
    <name evidence="1" type="ORF">Tcan_18293</name>
</gene>
<evidence type="ECO:0000313" key="2">
    <source>
        <dbReference type="Proteomes" id="UP000031036"/>
    </source>
</evidence>
<proteinExistence type="predicted"/>
<comment type="caution">
    <text evidence="1">The sequence shown here is derived from an EMBL/GenBank/DDBJ whole genome shotgun (WGS) entry which is preliminary data.</text>
</comment>
<dbReference type="EMBL" id="JPKZ01001800">
    <property type="protein sequence ID" value="KHN80005.1"/>
    <property type="molecule type" value="Genomic_DNA"/>
</dbReference>